<dbReference type="Gene3D" id="3.30.470.30">
    <property type="entry name" value="DNA ligase/mRNA capping enzyme"/>
    <property type="match status" value="1"/>
</dbReference>
<keyword evidence="6" id="KW-0520">NAD</keyword>
<dbReference type="InterPro" id="IPR001679">
    <property type="entry name" value="DNA_ligase"/>
</dbReference>
<keyword evidence="4" id="KW-0227">DNA damage</keyword>
<proteinExistence type="predicted"/>
<dbReference type="PANTHER" id="PTHR23389:SF9">
    <property type="entry name" value="DNA LIGASE"/>
    <property type="match status" value="1"/>
</dbReference>
<dbReference type="EMBL" id="BMAO01010015">
    <property type="protein sequence ID" value="GFQ64110.1"/>
    <property type="molecule type" value="Genomic_DNA"/>
</dbReference>
<dbReference type="GO" id="GO:0005829">
    <property type="term" value="C:cytosol"/>
    <property type="evidence" value="ECO:0007669"/>
    <property type="project" value="TreeGrafter"/>
</dbReference>
<dbReference type="SUPFAM" id="SSF56091">
    <property type="entry name" value="DNA ligase/mRNA capping enzyme, catalytic domain"/>
    <property type="match status" value="1"/>
</dbReference>
<evidence type="ECO:0000256" key="3">
    <source>
        <dbReference type="ARBA" id="ARBA00022705"/>
    </source>
</evidence>
<dbReference type="CDD" id="cd00114">
    <property type="entry name" value="LIGANc"/>
    <property type="match status" value="1"/>
</dbReference>
<dbReference type="EMBL" id="BMAO01014470">
    <property type="protein sequence ID" value="GFQ95229.1"/>
    <property type="molecule type" value="Genomic_DNA"/>
</dbReference>
<dbReference type="EC" id="6.5.1.2" evidence="1"/>
<dbReference type="GO" id="GO:0006281">
    <property type="term" value="P:DNA repair"/>
    <property type="evidence" value="ECO:0007669"/>
    <property type="project" value="UniProtKB-KW"/>
</dbReference>
<dbReference type="SUPFAM" id="SSF50249">
    <property type="entry name" value="Nucleic acid-binding proteins"/>
    <property type="match status" value="1"/>
</dbReference>
<dbReference type="InterPro" id="IPR013840">
    <property type="entry name" value="DNAligase_N"/>
</dbReference>
<evidence type="ECO:0000256" key="1">
    <source>
        <dbReference type="ARBA" id="ARBA00012722"/>
    </source>
</evidence>
<dbReference type="InterPro" id="IPR004150">
    <property type="entry name" value="NAD_DNA_ligase_OB"/>
</dbReference>
<sequence>MTENTLKLQEEIKRHNVLYYQKNKPEITDAEYDELVKKVGIQTVGNAPDDRFSKVEHIVPMLSLNNAYKQEEVEEFIARIKGLLNVHELEIICEPKTDGLSFSAIYEDGRLVKAATRGDGYYGEDVTKNAATIEGLPKVLPDVKGRLEVRGEVYIRNDDFLKLNKNFSNPRNTASGSLRQLDPEVTASRPLRYFSYSLIGGRENTQFEVLNRLKELGFCVNEHQCLANNVDEILEFYNRIYDNRHELGYDVDGVVLKVNNLTLQNRLGNTNKAPRWAIAHKFPAAQGKTKIVKILIQVGKTGKLNPIAKLAPINIGGVIVTRANLHNKDEIERKGIREGDVVVVERAGDVIPKIIDVDKSARSRNAPKFIFPNTCPECNVRSDVAVFVMVKFHFPQTSGIMYVSHFRGWQPLRCKHEAKAGNVKPYGKSPQTELDMITRETYVRIVVTGNMRKEVEYA</sequence>
<keyword evidence="2 11" id="KW-0436">Ligase</keyword>
<keyword evidence="12" id="KW-1185">Reference proteome</keyword>
<dbReference type="PANTHER" id="PTHR23389">
    <property type="entry name" value="CHROMOSOME TRANSMISSION FIDELITY FACTOR 18"/>
    <property type="match status" value="1"/>
</dbReference>
<gene>
    <name evidence="11" type="primary">ligA</name>
    <name evidence="10" type="ORF">TNCT_334791</name>
    <name evidence="11" type="ORF">TNCT_95361</name>
</gene>
<dbReference type="Pfam" id="PF03120">
    <property type="entry name" value="OB_DNA_ligase"/>
    <property type="match status" value="1"/>
</dbReference>
<keyword evidence="7" id="KW-0234">DNA repair</keyword>
<feature type="domain" description="NAD-dependent DNA ligase N-terminal" evidence="9">
    <location>
        <begin position="3"/>
        <end position="398"/>
    </location>
</feature>
<evidence type="ECO:0000256" key="4">
    <source>
        <dbReference type="ARBA" id="ARBA00022763"/>
    </source>
</evidence>
<evidence type="ECO:0000256" key="5">
    <source>
        <dbReference type="ARBA" id="ARBA00022833"/>
    </source>
</evidence>
<dbReference type="NCBIfam" id="TIGR00575">
    <property type="entry name" value="dnlj"/>
    <property type="match status" value="1"/>
</dbReference>
<accession>A0A8X6HYS4</accession>
<dbReference type="OrthoDB" id="19145at2759"/>
<dbReference type="GO" id="GO:0003911">
    <property type="term" value="F:DNA ligase (NAD+) activity"/>
    <property type="evidence" value="ECO:0007669"/>
    <property type="project" value="UniProtKB-EC"/>
</dbReference>
<reference evidence="11" key="1">
    <citation type="submission" date="2020-07" db="EMBL/GenBank/DDBJ databases">
        <title>Multicomponent nature underlies the extraordinary mechanical properties of spider dragline silk.</title>
        <authorList>
            <person name="Kono N."/>
            <person name="Nakamura H."/>
            <person name="Mori M."/>
            <person name="Yoshida Y."/>
            <person name="Ohtoshi R."/>
            <person name="Malay A.D."/>
            <person name="Moran D.A.P."/>
            <person name="Tomita M."/>
            <person name="Numata K."/>
            <person name="Arakawa K."/>
        </authorList>
    </citation>
    <scope>NUCLEOTIDE SEQUENCE</scope>
</reference>
<organism evidence="11 12">
    <name type="scientific">Trichonephila clavata</name>
    <name type="common">Joro spider</name>
    <name type="synonym">Nephila clavata</name>
    <dbReference type="NCBI Taxonomy" id="2740835"/>
    <lineage>
        <taxon>Eukaryota</taxon>
        <taxon>Metazoa</taxon>
        <taxon>Ecdysozoa</taxon>
        <taxon>Arthropoda</taxon>
        <taxon>Chelicerata</taxon>
        <taxon>Arachnida</taxon>
        <taxon>Araneae</taxon>
        <taxon>Araneomorphae</taxon>
        <taxon>Entelegynae</taxon>
        <taxon>Araneoidea</taxon>
        <taxon>Nephilidae</taxon>
        <taxon>Trichonephila</taxon>
    </lineage>
</organism>
<dbReference type="Gene3D" id="1.10.287.610">
    <property type="entry name" value="Helix hairpin bin"/>
    <property type="match status" value="1"/>
</dbReference>
<evidence type="ECO:0000313" key="12">
    <source>
        <dbReference type="Proteomes" id="UP000887116"/>
    </source>
</evidence>
<evidence type="ECO:0000259" key="9">
    <source>
        <dbReference type="SMART" id="SM00532"/>
    </source>
</evidence>
<dbReference type="Gene3D" id="2.40.50.140">
    <property type="entry name" value="Nucleic acid-binding proteins"/>
    <property type="match status" value="1"/>
</dbReference>
<name>A0A8X6HYS4_TRICU</name>
<dbReference type="Pfam" id="PF01653">
    <property type="entry name" value="DNA_ligase_aden"/>
    <property type="match status" value="1"/>
</dbReference>
<dbReference type="SMART" id="SM00532">
    <property type="entry name" value="LIGANc"/>
    <property type="match status" value="1"/>
</dbReference>
<evidence type="ECO:0000256" key="6">
    <source>
        <dbReference type="ARBA" id="ARBA00023027"/>
    </source>
</evidence>
<comment type="caution">
    <text evidence="11">The sequence shown here is derived from an EMBL/GenBank/DDBJ whole genome shotgun (WGS) entry which is preliminary data.</text>
</comment>
<dbReference type="NCBIfam" id="NF005932">
    <property type="entry name" value="PRK07956.1"/>
    <property type="match status" value="1"/>
</dbReference>
<dbReference type="GO" id="GO:0006260">
    <property type="term" value="P:DNA replication"/>
    <property type="evidence" value="ECO:0007669"/>
    <property type="project" value="UniProtKB-KW"/>
</dbReference>
<dbReference type="InterPro" id="IPR013839">
    <property type="entry name" value="DNAligase_adenylation"/>
</dbReference>
<evidence type="ECO:0000256" key="7">
    <source>
        <dbReference type="ARBA" id="ARBA00023204"/>
    </source>
</evidence>
<dbReference type="Proteomes" id="UP000887116">
    <property type="component" value="Unassembled WGS sequence"/>
</dbReference>
<evidence type="ECO:0000313" key="10">
    <source>
        <dbReference type="EMBL" id="GFQ64110.1"/>
    </source>
</evidence>
<keyword evidence="3" id="KW-0235">DNA replication</keyword>
<dbReference type="InterPro" id="IPR012340">
    <property type="entry name" value="NA-bd_OB-fold"/>
</dbReference>
<keyword evidence="5" id="KW-0862">Zinc</keyword>
<evidence type="ECO:0000256" key="8">
    <source>
        <dbReference type="ARBA" id="ARBA00034005"/>
    </source>
</evidence>
<dbReference type="GO" id="GO:0046872">
    <property type="term" value="F:metal ion binding"/>
    <property type="evidence" value="ECO:0007669"/>
    <property type="project" value="UniProtKB-KW"/>
</dbReference>
<protein>
    <recommendedName>
        <fullName evidence="1">DNA ligase (NAD(+))</fullName>
        <ecNumber evidence="1">6.5.1.2</ecNumber>
    </recommendedName>
</protein>
<evidence type="ECO:0000313" key="11">
    <source>
        <dbReference type="EMBL" id="GFQ95229.1"/>
    </source>
</evidence>
<dbReference type="AlphaFoldDB" id="A0A8X6HYS4"/>
<comment type="catalytic activity">
    <reaction evidence="8">
        <text>NAD(+) + (deoxyribonucleotide)n-3'-hydroxyl + 5'-phospho-(deoxyribonucleotide)m = (deoxyribonucleotide)n+m + AMP + beta-nicotinamide D-nucleotide.</text>
        <dbReference type="EC" id="6.5.1.2"/>
    </reaction>
</comment>
<evidence type="ECO:0000256" key="2">
    <source>
        <dbReference type="ARBA" id="ARBA00022598"/>
    </source>
</evidence>